<dbReference type="Proteomes" id="UP000550501">
    <property type="component" value="Unassembled WGS sequence"/>
</dbReference>
<evidence type="ECO:0000256" key="1">
    <source>
        <dbReference type="ARBA" id="ARBA00006865"/>
    </source>
</evidence>
<keyword evidence="5" id="KW-1185">Reference proteome</keyword>
<feature type="compositionally biased region" description="Low complexity" evidence="2">
    <location>
        <begin position="137"/>
        <end position="146"/>
    </location>
</feature>
<protein>
    <submittedName>
        <fullName evidence="4">Beta-glucanase (GH16 family)</fullName>
    </submittedName>
</protein>
<gene>
    <name evidence="4" type="ORF">FHR72_001987</name>
</gene>
<comment type="caution">
    <text evidence="4">The sequence shown here is derived from an EMBL/GenBank/DDBJ whole genome shotgun (WGS) entry which is preliminary data.</text>
</comment>
<feature type="compositionally biased region" description="Polar residues" evidence="2">
    <location>
        <begin position="163"/>
        <end position="173"/>
    </location>
</feature>
<dbReference type="InterPro" id="IPR000757">
    <property type="entry name" value="Beta-glucanase-like"/>
</dbReference>
<dbReference type="GO" id="GO:0004553">
    <property type="term" value="F:hydrolase activity, hydrolyzing O-glycosyl compounds"/>
    <property type="evidence" value="ECO:0007669"/>
    <property type="project" value="InterPro"/>
</dbReference>
<comment type="similarity">
    <text evidence="1">Belongs to the glycosyl hydrolase 16 family.</text>
</comment>
<dbReference type="PANTHER" id="PTHR10963:SF55">
    <property type="entry name" value="GLYCOSIDE HYDROLASE FAMILY 16 PROTEIN"/>
    <property type="match status" value="1"/>
</dbReference>
<dbReference type="RefSeq" id="WP_311736108.1">
    <property type="nucleotide sequence ID" value="NZ_JACHVU010000003.1"/>
</dbReference>
<evidence type="ECO:0000313" key="5">
    <source>
        <dbReference type="Proteomes" id="UP000550501"/>
    </source>
</evidence>
<proteinExistence type="inferred from homology"/>
<feature type="compositionally biased region" description="Acidic residues" evidence="2">
    <location>
        <begin position="104"/>
        <end position="136"/>
    </location>
</feature>
<feature type="compositionally biased region" description="Acidic residues" evidence="2">
    <location>
        <begin position="56"/>
        <end position="95"/>
    </location>
</feature>
<dbReference type="Gene3D" id="2.60.120.200">
    <property type="match status" value="1"/>
</dbReference>
<dbReference type="InterPro" id="IPR050546">
    <property type="entry name" value="Glycosyl_Hydrlase_16"/>
</dbReference>
<dbReference type="Pfam" id="PF00722">
    <property type="entry name" value="Glyco_hydro_16"/>
    <property type="match status" value="1"/>
</dbReference>
<reference evidence="4 5" key="1">
    <citation type="submission" date="2020-08" db="EMBL/GenBank/DDBJ databases">
        <title>The Agave Microbiome: Exploring the role of microbial communities in plant adaptations to desert environments.</title>
        <authorList>
            <person name="Partida-Martinez L.P."/>
        </authorList>
    </citation>
    <scope>NUCLEOTIDE SEQUENCE [LARGE SCALE GENOMIC DNA]</scope>
    <source>
        <strain evidence="4 5">AT2.18</strain>
    </source>
</reference>
<dbReference type="InterPro" id="IPR013320">
    <property type="entry name" value="ConA-like_dom_sf"/>
</dbReference>
<dbReference type="GO" id="GO:0005975">
    <property type="term" value="P:carbohydrate metabolic process"/>
    <property type="evidence" value="ECO:0007669"/>
    <property type="project" value="InterPro"/>
</dbReference>
<name>A0A839Q3Q1_MYCIR</name>
<organism evidence="4 5">
    <name type="scientific">Mycolicibacterium iranicum</name>
    <name type="common">Mycobacterium iranicum</name>
    <dbReference type="NCBI Taxonomy" id="912594"/>
    <lineage>
        <taxon>Bacteria</taxon>
        <taxon>Bacillati</taxon>
        <taxon>Actinomycetota</taxon>
        <taxon>Actinomycetes</taxon>
        <taxon>Mycobacteriales</taxon>
        <taxon>Mycobacteriaceae</taxon>
        <taxon>Mycolicibacterium</taxon>
    </lineage>
</organism>
<evidence type="ECO:0000259" key="3">
    <source>
        <dbReference type="PROSITE" id="PS51762"/>
    </source>
</evidence>
<feature type="region of interest" description="Disordered" evidence="2">
    <location>
        <begin position="1"/>
        <end position="179"/>
    </location>
</feature>
<sequence>MAAGLGAAVMTGAATASASTDDAGGSSTSASSDSAASESTSPRDETASPTGGAEVGGEDATDEDTTGEGTDEEDTGDPADENSTGEDTADDETEVVDVGGSTDDATDDSSDDATGDATDEDAGGEDPVDEGTDDEGVATPAPVAAVKDPDDDTSTKVDRRSNATRSASLSTDQEPVDKTTTVTTALQTTAATVPTDPVLIAAATSTKVTVGSMIVDMLYSWGIRSSKMGTDWLNIAVSQRTATRWLARRAQIYRGVVIPQPGNPTDPGTPTTPKLLWETNFSSIDEAMKYWGFQTGRWGQSAGENQYYTDGDNVYIDAAGNLVIDARREAAPDGMGAPYNYTSARVVTMGKQSFGVGQRVVARIQMPVTKGVLPAFWSVGLEPGHEYDWPRQGEIDIVEIPTLGTPTSASTWTGNIHGPAAANNTVDVKLHNINADLGVDLSQGFHDYGIDWHADRIVWHVDGVAVGQITKAQYEALGGNWTPFSGAWEHYLILNVAVGNPWNGDPDPTKPFHAQMKVDWVKAYAL</sequence>
<accession>A0A839Q3Q1</accession>
<dbReference type="EMBL" id="JACHVU010000003">
    <property type="protein sequence ID" value="MBB2990519.1"/>
    <property type="molecule type" value="Genomic_DNA"/>
</dbReference>
<evidence type="ECO:0000256" key="2">
    <source>
        <dbReference type="SAM" id="MobiDB-lite"/>
    </source>
</evidence>
<feature type="compositionally biased region" description="Low complexity" evidence="2">
    <location>
        <begin position="1"/>
        <end position="40"/>
    </location>
</feature>
<evidence type="ECO:0000313" key="4">
    <source>
        <dbReference type="EMBL" id="MBB2990519.1"/>
    </source>
</evidence>
<dbReference type="PANTHER" id="PTHR10963">
    <property type="entry name" value="GLYCOSYL HYDROLASE-RELATED"/>
    <property type="match status" value="1"/>
</dbReference>
<dbReference type="PROSITE" id="PS51762">
    <property type="entry name" value="GH16_2"/>
    <property type="match status" value="1"/>
</dbReference>
<dbReference type="AlphaFoldDB" id="A0A839Q3Q1"/>
<dbReference type="CDD" id="cd08023">
    <property type="entry name" value="GH16_laminarinase_like"/>
    <property type="match status" value="1"/>
</dbReference>
<dbReference type="SUPFAM" id="SSF49899">
    <property type="entry name" value="Concanavalin A-like lectins/glucanases"/>
    <property type="match status" value="1"/>
</dbReference>
<feature type="domain" description="GH16" evidence="3">
    <location>
        <begin position="251"/>
        <end position="526"/>
    </location>
</feature>